<comment type="caution">
    <text evidence="8">The sequence shown here is derived from an EMBL/GenBank/DDBJ whole genome shotgun (WGS) entry which is preliminary data.</text>
</comment>
<evidence type="ECO:0000313" key="8">
    <source>
        <dbReference type="EMBL" id="MFK2878252.1"/>
    </source>
</evidence>
<dbReference type="RefSeq" id="WP_404614839.1">
    <property type="nucleotide sequence ID" value="NZ_JADIKK010000008.1"/>
</dbReference>
<dbReference type="InterPro" id="IPR027417">
    <property type="entry name" value="P-loop_NTPase"/>
</dbReference>
<sequence>MSTGRLYYVMGPSGAGKDSVLAWVREHGVPLGVLCAHRYITRPAHAGGENHIALSVAEFRSREQRGLFALTWKAHGLHYGIGSEVRHWLTRGADVLVNGSRGAYALACERFPALHPVLITASQETIALRLAARGRESEAEIAARIARLDTYPVPPDSIVIHNDGCLAEAGSSLLQAIRPDSQVERQHASAPVSAG</sequence>
<name>A0ABW8J861_9GAMM</name>
<feature type="domain" description="Guanylate kinase/L-type calcium channel beta subunit" evidence="7">
    <location>
        <begin position="3"/>
        <end position="181"/>
    </location>
</feature>
<dbReference type="InterPro" id="IPR008145">
    <property type="entry name" value="GK/Ca_channel_bsu"/>
</dbReference>
<keyword evidence="4 6" id="KW-0547">Nucleotide-binding</keyword>
<comment type="catalytic activity">
    <reaction evidence="1 6">
        <text>alpha-D-ribose 1,5-bisphosphate + ATP = 5-phospho-alpha-D-ribose 1-diphosphate + ADP</text>
        <dbReference type="Rhea" id="RHEA:20109"/>
        <dbReference type="ChEBI" id="CHEBI:30616"/>
        <dbReference type="ChEBI" id="CHEBI:58017"/>
        <dbReference type="ChEBI" id="CHEBI:68688"/>
        <dbReference type="ChEBI" id="CHEBI:456216"/>
        <dbReference type="EC" id="2.7.4.23"/>
    </reaction>
</comment>
<dbReference type="InterPro" id="IPR012699">
    <property type="entry name" value="PhnN"/>
</dbReference>
<keyword evidence="9" id="KW-1185">Reference proteome</keyword>
<dbReference type="Gene3D" id="3.40.50.300">
    <property type="entry name" value="P-loop containing nucleotide triphosphate hydrolases"/>
    <property type="match status" value="1"/>
</dbReference>
<dbReference type="Proteomes" id="UP001620339">
    <property type="component" value="Unassembled WGS sequence"/>
</dbReference>
<keyword evidence="5 6" id="KW-0067">ATP-binding</keyword>
<evidence type="ECO:0000313" key="9">
    <source>
        <dbReference type="Proteomes" id="UP001620339"/>
    </source>
</evidence>
<evidence type="ECO:0000256" key="2">
    <source>
        <dbReference type="ARBA" id="ARBA00005069"/>
    </source>
</evidence>
<organism evidence="8 9">
    <name type="scientific">Rhodanobacter hydrolyticus</name>
    <dbReference type="NCBI Taxonomy" id="2250595"/>
    <lineage>
        <taxon>Bacteria</taxon>
        <taxon>Pseudomonadati</taxon>
        <taxon>Pseudomonadota</taxon>
        <taxon>Gammaproteobacteria</taxon>
        <taxon>Lysobacterales</taxon>
        <taxon>Rhodanobacteraceae</taxon>
        <taxon>Rhodanobacter</taxon>
    </lineage>
</organism>
<feature type="binding site" evidence="6">
    <location>
        <begin position="11"/>
        <end position="18"/>
    </location>
    <ligand>
        <name>ATP</name>
        <dbReference type="ChEBI" id="CHEBI:30616"/>
    </ligand>
</feature>
<gene>
    <name evidence="6 8" type="primary">phnN</name>
    <name evidence="8" type="ORF">ISP25_14340</name>
</gene>
<keyword evidence="3 6" id="KW-0808">Transferase</keyword>
<dbReference type="EC" id="2.7.4.23" evidence="6"/>
<dbReference type="EMBL" id="JADIKK010000008">
    <property type="protein sequence ID" value="MFK2878252.1"/>
    <property type="molecule type" value="Genomic_DNA"/>
</dbReference>
<accession>A0ABW8J861</accession>
<comment type="pathway">
    <text evidence="2 6">Metabolic intermediate biosynthesis; 5-phospho-alpha-D-ribose 1-diphosphate biosynthesis; 5-phospho-alpha-D-ribose 1-diphosphate from D-ribose 5-phosphate (route II): step 3/3.</text>
</comment>
<reference evidence="8 9" key="1">
    <citation type="submission" date="2020-10" db="EMBL/GenBank/DDBJ databases">
        <title>Phylogeny of dyella-like bacteria.</title>
        <authorList>
            <person name="Fu J."/>
        </authorList>
    </citation>
    <scope>NUCLEOTIDE SEQUENCE [LARGE SCALE GENOMIC DNA]</scope>
    <source>
        <strain evidence="8 9">KACC 19113</strain>
    </source>
</reference>
<comment type="function">
    <text evidence="6">Catalyzes the phosphorylation of ribose 1,5-bisphosphate to 5-phospho-D-ribosyl alpha-1-diphosphate (PRPP).</text>
</comment>
<dbReference type="SUPFAM" id="SSF52540">
    <property type="entry name" value="P-loop containing nucleoside triphosphate hydrolases"/>
    <property type="match status" value="1"/>
</dbReference>
<evidence type="ECO:0000256" key="1">
    <source>
        <dbReference type="ARBA" id="ARBA00000373"/>
    </source>
</evidence>
<evidence type="ECO:0000256" key="3">
    <source>
        <dbReference type="ARBA" id="ARBA00022679"/>
    </source>
</evidence>
<protein>
    <recommendedName>
        <fullName evidence="6">Ribose 1,5-bisphosphate phosphokinase PhnN</fullName>
        <ecNumber evidence="6">2.7.4.23</ecNumber>
    </recommendedName>
    <alternativeName>
        <fullName evidence="6">Ribose 1,5-bisphosphokinase</fullName>
    </alternativeName>
</protein>
<evidence type="ECO:0000256" key="4">
    <source>
        <dbReference type="ARBA" id="ARBA00022741"/>
    </source>
</evidence>
<dbReference type="SMART" id="SM00072">
    <property type="entry name" value="GuKc"/>
    <property type="match status" value="1"/>
</dbReference>
<dbReference type="HAMAP" id="MF_00836">
    <property type="entry name" value="PhnN"/>
    <property type="match status" value="1"/>
</dbReference>
<comment type="similarity">
    <text evidence="6">Belongs to the ribose 1,5-bisphosphokinase family.</text>
</comment>
<evidence type="ECO:0000256" key="5">
    <source>
        <dbReference type="ARBA" id="ARBA00022840"/>
    </source>
</evidence>
<evidence type="ECO:0000259" key="7">
    <source>
        <dbReference type="SMART" id="SM00072"/>
    </source>
</evidence>
<dbReference type="NCBIfam" id="NF007485">
    <property type="entry name" value="PRK10078.1"/>
    <property type="match status" value="1"/>
</dbReference>
<proteinExistence type="inferred from homology"/>
<dbReference type="NCBIfam" id="TIGR02322">
    <property type="entry name" value="phosphon_PhnN"/>
    <property type="match status" value="1"/>
</dbReference>
<evidence type="ECO:0000256" key="6">
    <source>
        <dbReference type="HAMAP-Rule" id="MF_00836"/>
    </source>
</evidence>